<dbReference type="AlphaFoldDB" id="A0A2H5FNQ9"/>
<feature type="compositionally biased region" description="Low complexity" evidence="5">
    <location>
        <begin position="208"/>
        <end position="217"/>
    </location>
</feature>
<name>A0A2H5FNQ9_9GAMM</name>
<keyword evidence="4" id="KW-0472">Membrane</keyword>
<reference evidence="6 7" key="1">
    <citation type="submission" date="2017-12" db="EMBL/GenBank/DDBJ databases">
        <title>Legionella sainthelensi LA01-117, whole genome sequence of a clinical isolate from New Zealand.</title>
        <authorList>
            <person name="Cree S.L."/>
            <person name="Slow S."/>
            <person name="Kennedy M.A."/>
            <person name="Murdoch D.R."/>
            <person name="Biggs P.J."/>
            <person name="Anderson T."/>
        </authorList>
    </citation>
    <scope>NUCLEOTIDE SEQUENCE [LARGE SCALE GENOMIC DNA]</scope>
    <source>
        <strain evidence="6 7">LA01-117</strain>
    </source>
</reference>
<feature type="compositionally biased region" description="Basic and acidic residues" evidence="5">
    <location>
        <begin position="80"/>
        <end position="99"/>
    </location>
</feature>
<organism evidence="6 7">
    <name type="scientific">Legionella sainthelensi</name>
    <dbReference type="NCBI Taxonomy" id="28087"/>
    <lineage>
        <taxon>Bacteria</taxon>
        <taxon>Pseudomonadati</taxon>
        <taxon>Pseudomonadota</taxon>
        <taxon>Gammaproteobacteria</taxon>
        <taxon>Legionellales</taxon>
        <taxon>Legionellaceae</taxon>
        <taxon>Legionella</taxon>
    </lineage>
</organism>
<evidence type="ECO:0000256" key="1">
    <source>
        <dbReference type="ARBA" id="ARBA00004167"/>
    </source>
</evidence>
<dbReference type="InterPro" id="IPR014161">
    <property type="entry name" value="Tol-Pal_TolA"/>
</dbReference>
<feature type="compositionally biased region" description="Basic and acidic residues" evidence="5">
    <location>
        <begin position="185"/>
        <end position="207"/>
    </location>
</feature>
<dbReference type="KEGG" id="lsh:CAB17_14585"/>
<evidence type="ECO:0000256" key="5">
    <source>
        <dbReference type="SAM" id="MobiDB-lite"/>
    </source>
</evidence>
<evidence type="ECO:0000313" key="7">
    <source>
        <dbReference type="Proteomes" id="UP000234343"/>
    </source>
</evidence>
<feature type="region of interest" description="Disordered" evidence="5">
    <location>
        <begin position="185"/>
        <end position="217"/>
    </location>
</feature>
<dbReference type="Gene3D" id="3.30.1150.10">
    <property type="match status" value="1"/>
</dbReference>
<dbReference type="RefSeq" id="WP_101900684.1">
    <property type="nucleotide sequence ID" value="NZ_CP025491.2"/>
</dbReference>
<keyword evidence="2" id="KW-0812">Transmembrane</keyword>
<dbReference type="EMBL" id="CP025491">
    <property type="protein sequence ID" value="AUH73140.1"/>
    <property type="molecule type" value="Genomic_DNA"/>
</dbReference>
<evidence type="ECO:0000313" key="6">
    <source>
        <dbReference type="EMBL" id="AUH73140.1"/>
    </source>
</evidence>
<feature type="region of interest" description="Disordered" evidence="5">
    <location>
        <begin position="80"/>
        <end position="102"/>
    </location>
</feature>
<comment type="subcellular location">
    <subcellularLocation>
        <location evidence="1">Membrane</location>
        <topology evidence="1">Single-pass membrane protein</topology>
    </subcellularLocation>
</comment>
<dbReference type="InterPro" id="IPR006260">
    <property type="entry name" value="TonB/TolA_C"/>
</dbReference>
<evidence type="ECO:0000256" key="3">
    <source>
        <dbReference type="ARBA" id="ARBA00022989"/>
    </source>
</evidence>
<sequence>MISNSSYRNAFFAAVGLHLFLIVMLLTDNSSQRPVLTAETKNTPGIEQPIAVTPQNEVVKAVSVDNKQVMETVNRLKQEREQQKRAEINRQNELKRQAEAARQQRIKEQQQLARLKEEANKIAIARKKQAEEEKKRLKQMAEQKALEAKRIEELKKQKEELVKQQKLEAQKLAELNKKKLAEKEKAEKAQAEMEKKKAETEAKKQAEADAAAKQAQAAQNAEKQARIAGEVDKYKALIVNAIGRNWILPENVDSTLSSQFRIRLAPDGMVLEVSLTRSSGDPLLDRSAQTAIYKASPLPVPTDPDTFNLFRDISLTVRPEQVRG</sequence>
<keyword evidence="7" id="KW-1185">Reference proteome</keyword>
<dbReference type="Proteomes" id="UP000234343">
    <property type="component" value="Chromosome"/>
</dbReference>
<dbReference type="GO" id="GO:0043213">
    <property type="term" value="P:bacteriocin transport"/>
    <property type="evidence" value="ECO:0007669"/>
    <property type="project" value="InterPro"/>
</dbReference>
<proteinExistence type="predicted"/>
<gene>
    <name evidence="6" type="primary">tolA</name>
    <name evidence="6" type="ORF">CAB17_14585</name>
</gene>
<protein>
    <submittedName>
        <fullName evidence="6">Cell envelope integrity protein TolA</fullName>
    </submittedName>
</protein>
<dbReference type="NCBIfam" id="TIGR02794">
    <property type="entry name" value="tolA_full"/>
    <property type="match status" value="1"/>
</dbReference>
<evidence type="ECO:0000256" key="4">
    <source>
        <dbReference type="ARBA" id="ARBA00023136"/>
    </source>
</evidence>
<dbReference type="GO" id="GO:0019534">
    <property type="term" value="F:toxin transmembrane transporter activity"/>
    <property type="evidence" value="ECO:0007669"/>
    <property type="project" value="InterPro"/>
</dbReference>
<accession>A0A2H5FNQ9</accession>
<dbReference type="NCBIfam" id="TIGR01352">
    <property type="entry name" value="tonB_Cterm"/>
    <property type="match status" value="1"/>
</dbReference>
<evidence type="ECO:0000256" key="2">
    <source>
        <dbReference type="ARBA" id="ARBA00022692"/>
    </source>
</evidence>
<dbReference type="Pfam" id="PF13103">
    <property type="entry name" value="TonB_2"/>
    <property type="match status" value="1"/>
</dbReference>
<dbReference type="GO" id="GO:0016020">
    <property type="term" value="C:membrane"/>
    <property type="evidence" value="ECO:0007669"/>
    <property type="project" value="UniProtKB-SubCell"/>
</dbReference>
<dbReference type="SUPFAM" id="SSF74653">
    <property type="entry name" value="TolA/TonB C-terminal domain"/>
    <property type="match status" value="1"/>
</dbReference>
<keyword evidence="3" id="KW-1133">Transmembrane helix</keyword>